<name>A0A5U8JDF6_SALET</name>
<evidence type="ECO:0000313" key="1">
    <source>
        <dbReference type="EMBL" id="EBR8436147.1"/>
    </source>
</evidence>
<comment type="caution">
    <text evidence="1">The sequence shown here is derived from an EMBL/GenBank/DDBJ whole genome shotgun (WGS) entry which is preliminary data.</text>
</comment>
<dbReference type="AlphaFoldDB" id="A0A5U8JDF6"/>
<protein>
    <submittedName>
        <fullName evidence="1">Uncharacterized protein</fullName>
    </submittedName>
</protein>
<accession>A0A5U8JDF6</accession>
<sequence>MLKFQENNPEQPWFLLMLQNKSFTSKQKIICLYSFLLSPEYHRQGELLSVQKSIQYPVSYDE</sequence>
<proteinExistence type="predicted"/>
<gene>
    <name evidence="1" type="ORF">DOI44_24745</name>
</gene>
<organism evidence="1">
    <name type="scientific">Salmonella enterica subsp. enterica serovar Panama</name>
    <dbReference type="NCBI Taxonomy" id="29472"/>
    <lineage>
        <taxon>Bacteria</taxon>
        <taxon>Pseudomonadati</taxon>
        <taxon>Pseudomonadota</taxon>
        <taxon>Gammaproteobacteria</taxon>
        <taxon>Enterobacterales</taxon>
        <taxon>Enterobacteriaceae</taxon>
        <taxon>Salmonella</taxon>
    </lineage>
</organism>
<dbReference type="EMBL" id="AAGTPA010000045">
    <property type="protein sequence ID" value="EBR8436147.1"/>
    <property type="molecule type" value="Genomic_DNA"/>
</dbReference>
<reference evidence="1" key="1">
    <citation type="submission" date="2018-06" db="EMBL/GenBank/DDBJ databases">
        <authorList>
            <person name="Ashton P.M."/>
            <person name="Dallman T."/>
            <person name="Nair S."/>
            <person name="De Pinna E."/>
            <person name="Peters T."/>
            <person name="Grant K."/>
        </authorList>
    </citation>
    <scope>NUCLEOTIDE SEQUENCE [LARGE SCALE GENOMIC DNA]</scope>
    <source>
        <strain evidence="1">449454</strain>
    </source>
</reference>
<dbReference type="Proteomes" id="UP000839597">
    <property type="component" value="Unassembled WGS sequence"/>
</dbReference>